<dbReference type="AlphaFoldDB" id="A0A9W9HBK4"/>
<protein>
    <submittedName>
        <fullName evidence="1">Uncharacterized protein</fullName>
    </submittedName>
</protein>
<comment type="caution">
    <text evidence="1">The sequence shown here is derived from an EMBL/GenBank/DDBJ whole genome shotgun (WGS) entry which is preliminary data.</text>
</comment>
<evidence type="ECO:0000313" key="2">
    <source>
        <dbReference type="Proteomes" id="UP001149079"/>
    </source>
</evidence>
<name>A0A9W9HBK4_9EURO</name>
<reference evidence="1" key="1">
    <citation type="submission" date="2022-11" db="EMBL/GenBank/DDBJ databases">
        <authorList>
            <person name="Petersen C."/>
        </authorList>
    </citation>
    <scope>NUCLEOTIDE SEQUENCE</scope>
    <source>
        <strain evidence="1">IBT 22155</strain>
    </source>
</reference>
<dbReference type="EMBL" id="JAPQKL010000002">
    <property type="protein sequence ID" value="KAJ5143479.1"/>
    <property type="molecule type" value="Genomic_DNA"/>
</dbReference>
<proteinExistence type="predicted"/>
<dbReference type="RefSeq" id="XP_056525123.1">
    <property type="nucleotide sequence ID" value="XM_056663010.1"/>
</dbReference>
<accession>A0A9W9HBK4</accession>
<sequence length="159" mass="18157">MKHLKPLNRWPQRPTLYLQTLSELPVTFSHKRDPEQKIMMIPLEGASLVPHDQKRANPAQTAKSHATNCLLIRLKQHPTRSSSHAKTTIQTGRRHYSSFTFSQPCTYGCQSDCGPDGRRLIYKEVSRVISFIGIDQIVSRDISSLTLISSLAKYPRDNW</sequence>
<dbReference type="GeneID" id="81402180"/>
<gene>
    <name evidence="1" type="ORF">N7515_002266</name>
</gene>
<reference evidence="1" key="2">
    <citation type="journal article" date="2023" name="IMA Fungus">
        <title>Comparative genomic study of the Penicillium genus elucidates a diverse pangenome and 15 lateral gene transfer events.</title>
        <authorList>
            <person name="Petersen C."/>
            <person name="Sorensen T."/>
            <person name="Nielsen M.R."/>
            <person name="Sondergaard T.E."/>
            <person name="Sorensen J.L."/>
            <person name="Fitzpatrick D.A."/>
            <person name="Frisvad J.C."/>
            <person name="Nielsen K.L."/>
        </authorList>
    </citation>
    <scope>NUCLEOTIDE SEQUENCE</scope>
    <source>
        <strain evidence="1">IBT 22155</strain>
    </source>
</reference>
<evidence type="ECO:0000313" key="1">
    <source>
        <dbReference type="EMBL" id="KAJ5143479.1"/>
    </source>
</evidence>
<keyword evidence="2" id="KW-1185">Reference proteome</keyword>
<organism evidence="1 2">
    <name type="scientific">Penicillium bovifimosum</name>
    <dbReference type="NCBI Taxonomy" id="126998"/>
    <lineage>
        <taxon>Eukaryota</taxon>
        <taxon>Fungi</taxon>
        <taxon>Dikarya</taxon>
        <taxon>Ascomycota</taxon>
        <taxon>Pezizomycotina</taxon>
        <taxon>Eurotiomycetes</taxon>
        <taxon>Eurotiomycetidae</taxon>
        <taxon>Eurotiales</taxon>
        <taxon>Aspergillaceae</taxon>
        <taxon>Penicillium</taxon>
    </lineage>
</organism>
<dbReference type="Proteomes" id="UP001149079">
    <property type="component" value="Unassembled WGS sequence"/>
</dbReference>